<organism evidence="2 3">
    <name type="scientific">Candidatus Nitronereus thalassa</name>
    <dbReference type="NCBI Taxonomy" id="3020898"/>
    <lineage>
        <taxon>Bacteria</taxon>
        <taxon>Pseudomonadati</taxon>
        <taxon>Nitrospirota</taxon>
        <taxon>Nitrospiria</taxon>
        <taxon>Nitrospirales</taxon>
        <taxon>Nitrospiraceae</taxon>
        <taxon>Candidatus Nitronereus</taxon>
    </lineage>
</organism>
<evidence type="ECO:0000313" key="3">
    <source>
        <dbReference type="Proteomes" id="UP001250932"/>
    </source>
</evidence>
<dbReference type="PROSITE" id="PS51257">
    <property type="entry name" value="PROKAR_LIPOPROTEIN"/>
    <property type="match status" value="1"/>
</dbReference>
<evidence type="ECO:0000313" key="2">
    <source>
        <dbReference type="EMBL" id="MDT7041525.1"/>
    </source>
</evidence>
<proteinExistence type="predicted"/>
<dbReference type="Gene3D" id="3.90.25.10">
    <property type="entry name" value="UDP-galactose 4-epimerase, domain 1"/>
    <property type="match status" value="1"/>
</dbReference>
<accession>A0ABU3K591</accession>
<dbReference type="RefSeq" id="WP_313831876.1">
    <property type="nucleotide sequence ID" value="NZ_JAQOUE010000001.1"/>
</dbReference>
<sequence>MMKKIFITGGTGFIGCRLAEVLCERQFEVVALVRQWSRAVRLARLPIQMVHGDILNKESLCKAMKGCDVVFHCAVDNRVEGDLHRQTSAQGTDNVMQVAKELGVNRVVHLSSTAVFSYQAKPDTSTEEGKPNLSGDAYCDGKIESEKIALRYFLDQGLPVTVLRPTIVYGPFGDYSVSTIDLIRKGRMVLVNGGWGTCNVLYVDNLVEAMLLAAEKDEAVGKIFHISDESPVTWKAFIEEHAHALGSTYLPLKEQTVEEIEQMRQYIKSQVPSSFKQICNIISDRKTLKALRSIPLVRRMESLTRSVARIILPMSIRGALRRRMTPKAKPKSSHGATLAIPSPLSPPEVNMVTAFEQVRFSIEKAKNVLGYEPKIDFVEGMRRTKAWIQWARL</sequence>
<dbReference type="PANTHER" id="PTHR48079">
    <property type="entry name" value="PROTEIN YEEZ"/>
    <property type="match status" value="1"/>
</dbReference>
<evidence type="ECO:0000259" key="1">
    <source>
        <dbReference type="Pfam" id="PF01370"/>
    </source>
</evidence>
<feature type="domain" description="NAD-dependent epimerase/dehydratase" evidence="1">
    <location>
        <begin position="5"/>
        <end position="226"/>
    </location>
</feature>
<dbReference type="Proteomes" id="UP001250932">
    <property type="component" value="Unassembled WGS sequence"/>
</dbReference>
<dbReference type="InterPro" id="IPR001509">
    <property type="entry name" value="Epimerase_deHydtase"/>
</dbReference>
<comment type="caution">
    <text evidence="2">The sequence shown here is derived from an EMBL/GenBank/DDBJ whole genome shotgun (WGS) entry which is preliminary data.</text>
</comment>
<dbReference type="InterPro" id="IPR051783">
    <property type="entry name" value="NAD(P)-dependent_oxidoreduct"/>
</dbReference>
<keyword evidence="3" id="KW-1185">Reference proteome</keyword>
<gene>
    <name evidence="2" type="ORF">PPG34_04135</name>
</gene>
<dbReference type="Pfam" id="PF01370">
    <property type="entry name" value="Epimerase"/>
    <property type="match status" value="1"/>
</dbReference>
<protein>
    <submittedName>
        <fullName evidence="2">NAD-dependent epimerase/dehydratase family protein</fullName>
    </submittedName>
</protein>
<dbReference type="PANTHER" id="PTHR48079:SF6">
    <property type="entry name" value="NAD(P)-BINDING DOMAIN-CONTAINING PROTEIN-RELATED"/>
    <property type="match status" value="1"/>
</dbReference>
<dbReference type="SUPFAM" id="SSF51735">
    <property type="entry name" value="NAD(P)-binding Rossmann-fold domains"/>
    <property type="match status" value="1"/>
</dbReference>
<name>A0ABU3K591_9BACT</name>
<reference evidence="2 3" key="1">
    <citation type="journal article" date="2023" name="ISME J.">
        <title>Cultivation and genomic characterization of novel and ubiquitous marine nitrite-oxidizing bacteria from the Nitrospirales.</title>
        <authorList>
            <person name="Mueller A.J."/>
            <person name="Daebeler A."/>
            <person name="Herbold C.W."/>
            <person name="Kirkegaard R.H."/>
            <person name="Daims H."/>
        </authorList>
    </citation>
    <scope>NUCLEOTIDE SEQUENCE [LARGE SCALE GENOMIC DNA]</scope>
    <source>
        <strain evidence="2 3">EB</strain>
    </source>
</reference>
<dbReference type="EMBL" id="JAQOUE010000001">
    <property type="protein sequence ID" value="MDT7041525.1"/>
    <property type="molecule type" value="Genomic_DNA"/>
</dbReference>
<dbReference type="InterPro" id="IPR036291">
    <property type="entry name" value="NAD(P)-bd_dom_sf"/>
</dbReference>
<dbReference type="Gene3D" id="3.40.50.720">
    <property type="entry name" value="NAD(P)-binding Rossmann-like Domain"/>
    <property type="match status" value="1"/>
</dbReference>